<evidence type="ECO:0000256" key="1">
    <source>
        <dbReference type="SAM" id="MobiDB-lite"/>
    </source>
</evidence>
<feature type="transmembrane region" description="Helical" evidence="2">
    <location>
        <begin position="98"/>
        <end position="117"/>
    </location>
</feature>
<feature type="compositionally biased region" description="Basic and acidic residues" evidence="1">
    <location>
        <begin position="202"/>
        <end position="211"/>
    </location>
</feature>
<keyword evidence="2" id="KW-0812">Transmembrane</keyword>
<evidence type="ECO:0000313" key="4">
    <source>
        <dbReference type="Proteomes" id="UP001164929"/>
    </source>
</evidence>
<accession>A0AAD6RQD2</accession>
<comment type="caution">
    <text evidence="3">The sequence shown here is derived from an EMBL/GenBank/DDBJ whole genome shotgun (WGS) entry which is preliminary data.</text>
</comment>
<feature type="region of interest" description="Disordered" evidence="1">
    <location>
        <begin position="185"/>
        <end position="211"/>
    </location>
</feature>
<feature type="transmembrane region" description="Helical" evidence="2">
    <location>
        <begin position="58"/>
        <end position="78"/>
    </location>
</feature>
<dbReference type="Proteomes" id="UP001164929">
    <property type="component" value="Chromosome 1"/>
</dbReference>
<dbReference type="PANTHER" id="PTHR21678">
    <property type="entry name" value="GROWTH INHIBITION AND DIFFERENTIATION RELATED PROTEIN 88"/>
    <property type="match status" value="1"/>
</dbReference>
<keyword evidence="4" id="KW-1185">Reference proteome</keyword>
<evidence type="ECO:0000313" key="3">
    <source>
        <dbReference type="EMBL" id="KAJ7012282.1"/>
    </source>
</evidence>
<gene>
    <name evidence="3" type="ORF">NC653_002365</name>
</gene>
<keyword evidence="2" id="KW-1133">Transmembrane helix</keyword>
<organism evidence="3 4">
    <name type="scientific">Populus alba x Populus x berolinensis</name>
    <dbReference type="NCBI Taxonomy" id="444605"/>
    <lineage>
        <taxon>Eukaryota</taxon>
        <taxon>Viridiplantae</taxon>
        <taxon>Streptophyta</taxon>
        <taxon>Embryophyta</taxon>
        <taxon>Tracheophyta</taxon>
        <taxon>Spermatophyta</taxon>
        <taxon>Magnoliopsida</taxon>
        <taxon>eudicotyledons</taxon>
        <taxon>Gunneridae</taxon>
        <taxon>Pentapetalae</taxon>
        <taxon>rosids</taxon>
        <taxon>fabids</taxon>
        <taxon>Malpighiales</taxon>
        <taxon>Salicaceae</taxon>
        <taxon>Saliceae</taxon>
        <taxon>Populus</taxon>
    </lineage>
</organism>
<protein>
    <submittedName>
        <fullName evidence="3">Uncharacterized protein</fullName>
    </submittedName>
</protein>
<reference evidence="3 4" key="1">
    <citation type="journal article" date="2023" name="Mol. Ecol. Resour.">
        <title>Chromosome-level genome assembly of a triploid poplar Populus alba 'Berolinensis'.</title>
        <authorList>
            <person name="Chen S."/>
            <person name="Yu Y."/>
            <person name="Wang X."/>
            <person name="Wang S."/>
            <person name="Zhang T."/>
            <person name="Zhou Y."/>
            <person name="He R."/>
            <person name="Meng N."/>
            <person name="Wang Y."/>
            <person name="Liu W."/>
            <person name="Liu Z."/>
            <person name="Liu J."/>
            <person name="Guo Q."/>
            <person name="Huang H."/>
            <person name="Sederoff R.R."/>
            <person name="Wang G."/>
            <person name="Qu G."/>
            <person name="Chen S."/>
        </authorList>
    </citation>
    <scope>NUCLEOTIDE SEQUENCE [LARGE SCALE GENOMIC DNA]</scope>
    <source>
        <strain evidence="3">SC-2020</strain>
    </source>
</reference>
<dbReference type="InterPro" id="IPR039884">
    <property type="entry name" value="R3HC1/R3HCL"/>
</dbReference>
<sequence>MLSNCPFVRGAGAKSVIDGGQTFVILPIKGMTLTTKIPKPCDVECKFDEGRLGSSLELALFCLTISQTYVLIYVLLLLRLTWNGFGSSYSFNFLMQHLRHATTFNVHLLYVFLMRMMNSWAQSQLKPATFVLLLSRPIVRNLSGVLLPIYLEPPRQRPKTSARTAQRLIAHGMGLKLPMTFGSRELKSQEETRKNRIITRQKMKDDAWGDD</sequence>
<feature type="compositionally biased region" description="Basic and acidic residues" evidence="1">
    <location>
        <begin position="185"/>
        <end position="194"/>
    </location>
</feature>
<proteinExistence type="predicted"/>
<keyword evidence="2" id="KW-0472">Membrane</keyword>
<dbReference type="EMBL" id="JAQIZT010000001">
    <property type="protein sequence ID" value="KAJ7012282.1"/>
    <property type="molecule type" value="Genomic_DNA"/>
</dbReference>
<dbReference type="AlphaFoldDB" id="A0AAD6RQD2"/>
<evidence type="ECO:0000256" key="2">
    <source>
        <dbReference type="SAM" id="Phobius"/>
    </source>
</evidence>
<name>A0AAD6RQD2_9ROSI</name>
<dbReference type="PANTHER" id="PTHR21678:SF0">
    <property type="entry name" value="C3H1-TYPE DOMAIN-CONTAINING PROTEIN"/>
    <property type="match status" value="1"/>
</dbReference>